<evidence type="ECO:0000256" key="3">
    <source>
        <dbReference type="ARBA" id="ARBA00023163"/>
    </source>
</evidence>
<dbReference type="InterPro" id="IPR036390">
    <property type="entry name" value="WH_DNA-bd_sf"/>
</dbReference>
<dbReference type="PRINTS" id="PR00035">
    <property type="entry name" value="HTHGNTR"/>
</dbReference>
<dbReference type="Gene3D" id="1.10.10.10">
    <property type="entry name" value="Winged helix-like DNA-binding domain superfamily/Winged helix DNA-binding domain"/>
    <property type="match status" value="1"/>
</dbReference>
<dbReference type="Pfam" id="PF07702">
    <property type="entry name" value="UTRA"/>
    <property type="match status" value="1"/>
</dbReference>
<evidence type="ECO:0000259" key="4">
    <source>
        <dbReference type="PROSITE" id="PS50949"/>
    </source>
</evidence>
<dbReference type="CDD" id="cd07377">
    <property type="entry name" value="WHTH_GntR"/>
    <property type="match status" value="1"/>
</dbReference>
<dbReference type="EMBL" id="LR738858">
    <property type="protein sequence ID" value="VZK65535.1"/>
    <property type="molecule type" value="Genomic_DNA"/>
</dbReference>
<dbReference type="Gene3D" id="3.40.1410.10">
    <property type="entry name" value="Chorismate lyase-like"/>
    <property type="match status" value="1"/>
</dbReference>
<dbReference type="EMBL" id="LR739233">
    <property type="protein sequence ID" value="VZR75677.1"/>
    <property type="molecule type" value="Genomic_DNA"/>
</dbReference>
<dbReference type="PANTHER" id="PTHR44846:SF1">
    <property type="entry name" value="MANNOSYL-D-GLYCERATE TRANSPORT_METABOLISM SYSTEM REPRESSOR MNGR-RELATED"/>
    <property type="match status" value="1"/>
</dbReference>
<dbReference type="SUPFAM" id="SSF46785">
    <property type="entry name" value="Winged helix' DNA-binding domain"/>
    <property type="match status" value="1"/>
</dbReference>
<dbReference type="InterPro" id="IPR000524">
    <property type="entry name" value="Tscrpt_reg_HTH_GntR"/>
</dbReference>
<dbReference type="SUPFAM" id="SSF64288">
    <property type="entry name" value="Chorismate lyase-like"/>
    <property type="match status" value="1"/>
</dbReference>
<name>A0A654IHI9_9MOLU</name>
<keyword evidence="3" id="KW-0804">Transcription</keyword>
<evidence type="ECO:0000313" key="5">
    <source>
        <dbReference type="EMBL" id="VZK65535.1"/>
    </source>
</evidence>
<feature type="domain" description="HTH gntR-type" evidence="4">
    <location>
        <begin position="9"/>
        <end position="77"/>
    </location>
</feature>
<dbReference type="SMART" id="SM00345">
    <property type="entry name" value="HTH_GNTR"/>
    <property type="match status" value="1"/>
</dbReference>
<dbReference type="GO" id="GO:0003677">
    <property type="term" value="F:DNA binding"/>
    <property type="evidence" value="ECO:0007669"/>
    <property type="project" value="UniProtKB-KW"/>
</dbReference>
<evidence type="ECO:0000256" key="2">
    <source>
        <dbReference type="ARBA" id="ARBA00023125"/>
    </source>
</evidence>
<evidence type="ECO:0000313" key="6">
    <source>
        <dbReference type="EMBL" id="VZR75677.1"/>
    </source>
</evidence>
<dbReference type="InterPro" id="IPR036388">
    <property type="entry name" value="WH-like_DNA-bd_sf"/>
</dbReference>
<dbReference type="InterPro" id="IPR028978">
    <property type="entry name" value="Chorismate_lyase_/UTRA_dom_sf"/>
</dbReference>
<dbReference type="EMBL" id="LR739234">
    <property type="protein sequence ID" value="VZR98251.1"/>
    <property type="molecule type" value="Genomic_DNA"/>
</dbReference>
<evidence type="ECO:0000256" key="1">
    <source>
        <dbReference type="ARBA" id="ARBA00023015"/>
    </source>
</evidence>
<organism evidence="6">
    <name type="scientific">Mycoplasma feriruminatoris</name>
    <dbReference type="NCBI Taxonomy" id="1179777"/>
    <lineage>
        <taxon>Bacteria</taxon>
        <taxon>Bacillati</taxon>
        <taxon>Mycoplasmatota</taxon>
        <taxon>Mollicutes</taxon>
        <taxon>Mycoplasmataceae</taxon>
        <taxon>Mycoplasma</taxon>
    </lineage>
</organism>
<proteinExistence type="predicted"/>
<dbReference type="GO" id="GO:0045892">
    <property type="term" value="P:negative regulation of DNA-templated transcription"/>
    <property type="evidence" value="ECO:0007669"/>
    <property type="project" value="TreeGrafter"/>
</dbReference>
<sequence>MQDKKNKEITERQKIVNYLLDLIEHKKVDYKTALPSEYFLVTKFKVSRGTVRSAFSDLKTKGLIKSSKGAGYFINPDFSFNRIKSIRNQLLSNKQEVIIETELDTSNLITIINKLHLNIDINPDDYFSYIKVFYVNDLPVRYAKSFLNKSLFDKEIDSGKIKRSLIEYIEQNNIEPFKLTSVLESKLKDQLTRNLLVDNHQDYVICRYSILYDKEDNIVEITQHTINLDHFETSYIKYL</sequence>
<dbReference type="PANTHER" id="PTHR44846">
    <property type="entry name" value="MANNOSYL-D-GLYCERATE TRANSPORT/METABOLISM SYSTEM REPRESSOR MNGR-RELATED"/>
    <property type="match status" value="1"/>
</dbReference>
<gene>
    <name evidence="5" type="ORF">MF5292_00712</name>
    <name evidence="7" type="ORF">MF5293_00707</name>
    <name evidence="6" type="ORF">MF5294_00709</name>
</gene>
<keyword evidence="2" id="KW-0238">DNA-binding</keyword>
<dbReference type="InterPro" id="IPR011663">
    <property type="entry name" value="UTRA"/>
</dbReference>
<dbReference type="GO" id="GO:0003700">
    <property type="term" value="F:DNA-binding transcription factor activity"/>
    <property type="evidence" value="ECO:0007669"/>
    <property type="project" value="InterPro"/>
</dbReference>
<reference evidence="6" key="1">
    <citation type="submission" date="2019-11" db="EMBL/GenBank/DDBJ databases">
        <authorList>
            <person name="Falquet L."/>
            <person name="Falquet L."/>
        </authorList>
    </citation>
    <scope>NUCLEOTIDE SEQUENCE</scope>
    <source>
        <strain evidence="7">G1650</strain>
        <strain evidence="6">G1705</strain>
        <strain evidence="5">G5813/1+2</strain>
    </source>
</reference>
<keyword evidence="1" id="KW-0805">Transcription regulation</keyword>
<protein>
    <recommendedName>
        <fullName evidence="4">HTH gntR-type domain-containing protein</fullName>
    </recommendedName>
</protein>
<dbReference type="InterPro" id="IPR050679">
    <property type="entry name" value="Bact_HTH_transcr_reg"/>
</dbReference>
<dbReference type="PROSITE" id="PS50949">
    <property type="entry name" value="HTH_GNTR"/>
    <property type="match status" value="1"/>
</dbReference>
<dbReference type="Pfam" id="PF00392">
    <property type="entry name" value="GntR"/>
    <property type="match status" value="1"/>
</dbReference>
<evidence type="ECO:0000313" key="7">
    <source>
        <dbReference type="EMBL" id="VZR98251.1"/>
    </source>
</evidence>
<dbReference type="AlphaFoldDB" id="A0A654IHI9"/>
<accession>A0A654IHI9</accession>